<evidence type="ECO:0000256" key="1">
    <source>
        <dbReference type="SAM" id="MobiDB-lite"/>
    </source>
</evidence>
<reference evidence="2 3" key="1">
    <citation type="submission" date="2014-04" db="EMBL/GenBank/DDBJ databases">
        <authorList>
            <consortium name="International Citrus Genome Consortium"/>
            <person name="Gmitter F."/>
            <person name="Chen C."/>
            <person name="Farmerie W."/>
            <person name="Harkins T."/>
            <person name="Desany B."/>
            <person name="Mohiuddin M."/>
            <person name="Kodira C."/>
            <person name="Borodovsky M."/>
            <person name="Lomsadze A."/>
            <person name="Burns P."/>
            <person name="Jenkins J."/>
            <person name="Prochnik S."/>
            <person name="Shu S."/>
            <person name="Chapman J."/>
            <person name="Pitluck S."/>
            <person name="Schmutz J."/>
            <person name="Rokhsar D."/>
        </authorList>
    </citation>
    <scope>NUCLEOTIDE SEQUENCE</scope>
</reference>
<protein>
    <submittedName>
        <fullName evidence="2">Uncharacterized protein</fullName>
    </submittedName>
</protein>
<name>A0A067E3L6_CITSI</name>
<organism evidence="2 3">
    <name type="scientific">Citrus sinensis</name>
    <name type="common">Sweet orange</name>
    <name type="synonym">Citrus aurantium var. sinensis</name>
    <dbReference type="NCBI Taxonomy" id="2711"/>
    <lineage>
        <taxon>Eukaryota</taxon>
        <taxon>Viridiplantae</taxon>
        <taxon>Streptophyta</taxon>
        <taxon>Embryophyta</taxon>
        <taxon>Tracheophyta</taxon>
        <taxon>Spermatophyta</taxon>
        <taxon>Magnoliopsida</taxon>
        <taxon>eudicotyledons</taxon>
        <taxon>Gunneridae</taxon>
        <taxon>Pentapetalae</taxon>
        <taxon>rosids</taxon>
        <taxon>malvids</taxon>
        <taxon>Sapindales</taxon>
        <taxon>Rutaceae</taxon>
        <taxon>Aurantioideae</taxon>
        <taxon>Citrus</taxon>
    </lineage>
</organism>
<dbReference type="EMBL" id="KK785142">
    <property type="protein sequence ID" value="KDO48455.1"/>
    <property type="molecule type" value="Genomic_DNA"/>
</dbReference>
<evidence type="ECO:0000313" key="2">
    <source>
        <dbReference type="EMBL" id="KDO48455.1"/>
    </source>
</evidence>
<accession>A0A067E3L6</accession>
<dbReference type="AlphaFoldDB" id="A0A067E3L6"/>
<evidence type="ECO:0000313" key="3">
    <source>
        <dbReference type="Proteomes" id="UP000027120"/>
    </source>
</evidence>
<feature type="compositionally biased region" description="Basic and acidic residues" evidence="1">
    <location>
        <begin position="30"/>
        <end position="44"/>
    </location>
</feature>
<gene>
    <name evidence="2" type="ORF">CISIN_1g038152mg</name>
</gene>
<sequence>MVWEHELGKKSIRKWWVVVRERCEFRVLGREDEETKEKDEERQGNRLVGSNEAASQLGSTLEEASCLEKWLTPRADRLIPEAYEDPVQQLLGEVLSMSEKQNQL</sequence>
<keyword evidence="3" id="KW-1185">Reference proteome</keyword>
<dbReference type="Proteomes" id="UP000027120">
    <property type="component" value="Unassembled WGS sequence"/>
</dbReference>
<feature type="region of interest" description="Disordered" evidence="1">
    <location>
        <begin position="30"/>
        <end position="60"/>
    </location>
</feature>
<proteinExistence type="predicted"/>